<dbReference type="PROSITE" id="PS51371">
    <property type="entry name" value="CBS"/>
    <property type="match status" value="1"/>
</dbReference>
<name>A0A1R1PZC8_ZANCU</name>
<dbReference type="Gene3D" id="3.10.580.10">
    <property type="entry name" value="CBS-domain"/>
    <property type="match status" value="1"/>
</dbReference>
<organism evidence="3 4">
    <name type="scientific">Zancudomyces culisetae</name>
    <name type="common">Gut fungus</name>
    <name type="synonym">Smittium culisetae</name>
    <dbReference type="NCBI Taxonomy" id="1213189"/>
    <lineage>
        <taxon>Eukaryota</taxon>
        <taxon>Fungi</taxon>
        <taxon>Fungi incertae sedis</taxon>
        <taxon>Zoopagomycota</taxon>
        <taxon>Kickxellomycotina</taxon>
        <taxon>Harpellomycetes</taxon>
        <taxon>Harpellales</taxon>
        <taxon>Legeriomycetaceae</taxon>
        <taxon>Zancudomyces</taxon>
    </lineage>
</organism>
<evidence type="ECO:0000313" key="4">
    <source>
        <dbReference type="Proteomes" id="UP000188320"/>
    </source>
</evidence>
<dbReference type="SUPFAM" id="SSF54631">
    <property type="entry name" value="CBS-domain pair"/>
    <property type="match status" value="1"/>
</dbReference>
<dbReference type="SMART" id="SM00116">
    <property type="entry name" value="CBS"/>
    <property type="match status" value="1"/>
</dbReference>
<dbReference type="OrthoDB" id="2536440at2759"/>
<dbReference type="AlphaFoldDB" id="A0A1R1PZC8"/>
<dbReference type="Proteomes" id="UP000188320">
    <property type="component" value="Unassembled WGS sequence"/>
</dbReference>
<dbReference type="Pfam" id="PF00571">
    <property type="entry name" value="CBS"/>
    <property type="match status" value="1"/>
</dbReference>
<feature type="domain" description="CBS" evidence="2">
    <location>
        <begin position="261"/>
        <end position="320"/>
    </location>
</feature>
<dbReference type="PANTHER" id="PTHR42115">
    <property type="entry name" value="BETA-SYNTHASE (BETA-THIONASE), PUTATIVE (AFU_ORTHOLOGUE AFUA_3G08420)-RELATED"/>
    <property type="match status" value="1"/>
</dbReference>
<reference evidence="4" key="1">
    <citation type="submission" date="2017-01" db="EMBL/GenBank/DDBJ databases">
        <authorList>
            <person name="Wang Y."/>
            <person name="White M."/>
            <person name="Kvist S."/>
            <person name="Moncalvo J.-M."/>
        </authorList>
    </citation>
    <scope>NUCLEOTIDE SEQUENCE [LARGE SCALE GENOMIC DNA]</scope>
    <source>
        <strain evidence="4">COL-18-3</strain>
    </source>
</reference>
<gene>
    <name evidence="3" type="ORF">AX774_g187</name>
</gene>
<comment type="caution">
    <text evidence="3">The sequence shown here is derived from an EMBL/GenBank/DDBJ whole genome shotgun (WGS) entry which is preliminary data.</text>
</comment>
<evidence type="ECO:0000313" key="3">
    <source>
        <dbReference type="EMBL" id="OMH86295.1"/>
    </source>
</evidence>
<protein>
    <submittedName>
        <fullName evidence="3">Cystathionine beta-synthase</fullName>
    </submittedName>
</protein>
<dbReference type="PANTHER" id="PTHR42115:SF1">
    <property type="entry name" value="BETA-SYNTHASE (BETA-THIONASE), PUTATIVE (AFU_ORTHOLOGUE AFUA_3G08420)-RELATED"/>
    <property type="match status" value="1"/>
</dbReference>
<dbReference type="Gene3D" id="3.40.50.1100">
    <property type="match status" value="2"/>
</dbReference>
<proteinExistence type="predicted"/>
<dbReference type="InterPro" id="IPR000644">
    <property type="entry name" value="CBS_dom"/>
</dbReference>
<keyword evidence="4" id="KW-1185">Reference proteome</keyword>
<dbReference type="SUPFAM" id="SSF53686">
    <property type="entry name" value="Tryptophan synthase beta subunit-like PLP-dependent enzymes"/>
    <property type="match status" value="1"/>
</dbReference>
<keyword evidence="1" id="KW-0129">CBS domain</keyword>
<sequence length="385" mass="42090">MGEKIIEIIGNTPVLNITGLVVQDATNNRTVLAKLENMNPFGTIYDRIAKAIYNDSDVVTLFVEPDSRSNCAEEALKCGVQVVSRIEELSTERESIWIDLKSGEIDIGSCIEELAEEITQQCGGELNTVVIPVETEQEQCIAQYLASALRKNKVNLIGIKIGGKQSDVGGLSIRCVDHGNALETLSKLEKVGVSCSIGSAAAVYAAATKTELVQAEVRGTVVAILTSKFGADSQRKIRPDEIDTIIETTKEKFRSATIEDMQLNFAVSVSTETTLQQAHEIMVINEFSHLPVTNAQRALIGYISYTSVSKYLSLDENHRLSPVSEIMYKFNTNSPQYSLITIDTTLVDLALFFKANRNSVAFVTDDNAKFCLGVVCPSDLVDFIS</sequence>
<evidence type="ECO:0000256" key="1">
    <source>
        <dbReference type="PROSITE-ProRule" id="PRU00703"/>
    </source>
</evidence>
<evidence type="ECO:0000259" key="2">
    <source>
        <dbReference type="PROSITE" id="PS51371"/>
    </source>
</evidence>
<dbReference type="InterPro" id="IPR046342">
    <property type="entry name" value="CBS_dom_sf"/>
</dbReference>
<dbReference type="EMBL" id="LSSK01000009">
    <property type="protein sequence ID" value="OMH86295.1"/>
    <property type="molecule type" value="Genomic_DNA"/>
</dbReference>
<dbReference type="InterPro" id="IPR036052">
    <property type="entry name" value="TrpB-like_PALP_sf"/>
</dbReference>
<accession>A0A1R1PZC8</accession>